<dbReference type="NCBIfam" id="NF047558">
    <property type="entry name" value="TPR_END_plus"/>
    <property type="match status" value="1"/>
</dbReference>
<keyword evidence="2" id="KW-0732">Signal</keyword>
<feature type="chain" id="PRO_5016279324" description="Tetratricopeptide repeat protein" evidence="2">
    <location>
        <begin position="25"/>
        <end position="397"/>
    </location>
</feature>
<evidence type="ECO:0000256" key="1">
    <source>
        <dbReference type="SAM" id="MobiDB-lite"/>
    </source>
</evidence>
<accession>A0A328BSZ1</accession>
<dbReference type="OrthoDB" id="326336at2"/>
<organism evidence="3 4">
    <name type="scientific">Hymenobacter edaphi</name>
    <dbReference type="NCBI Taxonomy" id="2211146"/>
    <lineage>
        <taxon>Bacteria</taxon>
        <taxon>Pseudomonadati</taxon>
        <taxon>Bacteroidota</taxon>
        <taxon>Cytophagia</taxon>
        <taxon>Cytophagales</taxon>
        <taxon>Hymenobacteraceae</taxon>
        <taxon>Hymenobacter</taxon>
    </lineage>
</organism>
<evidence type="ECO:0000313" key="4">
    <source>
        <dbReference type="Proteomes" id="UP000248553"/>
    </source>
</evidence>
<dbReference type="RefSeq" id="WP_111476445.1">
    <property type="nucleotide sequence ID" value="NZ_QHKM01000001.1"/>
</dbReference>
<feature type="compositionally biased region" description="Polar residues" evidence="1">
    <location>
        <begin position="329"/>
        <end position="345"/>
    </location>
</feature>
<sequence>MPNCLLPRLLVLALLLGAGRTAPAQTTAQTQHQAVEALYPVMLQAVKDRNFAQARALCLQAIGYEPREAVHRYNLACIEALAGAPNAAFAALNQATALGYADVGSLRTDADLAAVRADSRFAAVLQAAARNASGTPAPPAAAAATVRPVGARPNAAPAAAKPAPAAASAPRPAPAAGTTTPPVAAKVSGNKPVGLFFMTRYWISNGALEKHTWYFAPDGRVYVDPPGFSAAELAAHRGERGSYQVSGGTMTVKWAGGSTSTSTVENPQAASFTWDMGNFTGVRPFASSQALIGSYEGGESLSSGLGSAITSRTLTLRPDGTFSREGVSSFKSTSDASTIGTGAQSQGAGRWQLNGYFLTLTDGQGQVTRGIIFPFNISGTAARPDRLYFNGTMYKRQ</sequence>
<feature type="signal peptide" evidence="2">
    <location>
        <begin position="1"/>
        <end position="24"/>
    </location>
</feature>
<feature type="region of interest" description="Disordered" evidence="1">
    <location>
        <begin position="325"/>
        <end position="345"/>
    </location>
</feature>
<name>A0A328BSZ1_9BACT</name>
<gene>
    <name evidence="3" type="ORF">DLM85_02315</name>
</gene>
<reference evidence="4" key="1">
    <citation type="submission" date="2018-05" db="EMBL/GenBank/DDBJ databases">
        <authorList>
            <person name="Nie L."/>
        </authorList>
    </citation>
    <scope>NUCLEOTIDE SEQUENCE [LARGE SCALE GENOMIC DNA]</scope>
    <source>
        <strain evidence="4">NL</strain>
    </source>
</reference>
<evidence type="ECO:0000256" key="2">
    <source>
        <dbReference type="SAM" id="SignalP"/>
    </source>
</evidence>
<dbReference type="EMBL" id="QHKM01000001">
    <property type="protein sequence ID" value="RAK69709.1"/>
    <property type="molecule type" value="Genomic_DNA"/>
</dbReference>
<evidence type="ECO:0008006" key="5">
    <source>
        <dbReference type="Google" id="ProtNLM"/>
    </source>
</evidence>
<comment type="caution">
    <text evidence="3">The sequence shown here is derived from an EMBL/GenBank/DDBJ whole genome shotgun (WGS) entry which is preliminary data.</text>
</comment>
<evidence type="ECO:0000313" key="3">
    <source>
        <dbReference type="EMBL" id="RAK69709.1"/>
    </source>
</evidence>
<feature type="region of interest" description="Disordered" evidence="1">
    <location>
        <begin position="153"/>
        <end position="183"/>
    </location>
</feature>
<proteinExistence type="predicted"/>
<dbReference type="AlphaFoldDB" id="A0A328BSZ1"/>
<dbReference type="Proteomes" id="UP000248553">
    <property type="component" value="Unassembled WGS sequence"/>
</dbReference>
<keyword evidence="4" id="KW-1185">Reference proteome</keyword>
<protein>
    <recommendedName>
        <fullName evidence="5">Tetratricopeptide repeat protein</fullName>
    </recommendedName>
</protein>